<dbReference type="InterPro" id="IPR001173">
    <property type="entry name" value="Glyco_trans_2-like"/>
</dbReference>
<gene>
    <name evidence="6" type="ORF">SAMN05216270_101701</name>
</gene>
<organism evidence="6 7">
    <name type="scientific">Glycomyces harbinensis</name>
    <dbReference type="NCBI Taxonomy" id="58114"/>
    <lineage>
        <taxon>Bacteria</taxon>
        <taxon>Bacillati</taxon>
        <taxon>Actinomycetota</taxon>
        <taxon>Actinomycetes</taxon>
        <taxon>Glycomycetales</taxon>
        <taxon>Glycomycetaceae</taxon>
        <taxon>Glycomyces</taxon>
    </lineage>
</organism>
<dbReference type="Proteomes" id="UP000198949">
    <property type="component" value="Unassembled WGS sequence"/>
</dbReference>
<evidence type="ECO:0000256" key="3">
    <source>
        <dbReference type="ARBA" id="ARBA00022679"/>
    </source>
</evidence>
<feature type="domain" description="Glycosyltransferase 2-like" evidence="5">
    <location>
        <begin position="29"/>
        <end position="194"/>
    </location>
</feature>
<dbReference type="FunFam" id="3.90.550.10:FF:000122">
    <property type="entry name" value="Dolichol-phosphate mannosyltransferase subunit 1"/>
    <property type="match status" value="1"/>
</dbReference>
<accession>A0A1G6RWK8</accession>
<dbReference type="Gene3D" id="3.90.550.10">
    <property type="entry name" value="Spore Coat Polysaccharide Biosynthesis Protein SpsA, Chain A"/>
    <property type="match status" value="1"/>
</dbReference>
<dbReference type="Pfam" id="PF00535">
    <property type="entry name" value="Glycos_transf_2"/>
    <property type="match status" value="1"/>
</dbReference>
<keyword evidence="7" id="KW-1185">Reference proteome</keyword>
<dbReference type="STRING" id="58114.SAMN05216270_101701"/>
<dbReference type="PANTHER" id="PTHR43398">
    <property type="entry name" value="DOLICHOL-PHOSPHATE MANNOSYLTRANSFERASE SUBUNIT 1"/>
    <property type="match status" value="1"/>
</dbReference>
<dbReference type="InterPro" id="IPR039528">
    <property type="entry name" value="DPM1-like"/>
</dbReference>
<evidence type="ECO:0000313" key="6">
    <source>
        <dbReference type="EMBL" id="SDD08801.1"/>
    </source>
</evidence>
<dbReference type="OrthoDB" id="9810303at2"/>
<evidence type="ECO:0000259" key="5">
    <source>
        <dbReference type="Pfam" id="PF00535"/>
    </source>
</evidence>
<dbReference type="SUPFAM" id="SSF53448">
    <property type="entry name" value="Nucleotide-diphospho-sugar transferases"/>
    <property type="match status" value="1"/>
</dbReference>
<reference evidence="7" key="1">
    <citation type="submission" date="2016-10" db="EMBL/GenBank/DDBJ databases">
        <authorList>
            <person name="Varghese N."/>
            <person name="Submissions S."/>
        </authorList>
    </citation>
    <scope>NUCLEOTIDE SEQUENCE [LARGE SCALE GENOMIC DNA]</scope>
    <source>
        <strain evidence="7">CGMCC 4.3516</strain>
    </source>
</reference>
<evidence type="ECO:0000256" key="1">
    <source>
        <dbReference type="ARBA" id="ARBA00006739"/>
    </source>
</evidence>
<protein>
    <submittedName>
        <fullName evidence="6">Dolichol-phosphate mannosyltransferase</fullName>
    </submittedName>
</protein>
<evidence type="ECO:0000313" key="7">
    <source>
        <dbReference type="Proteomes" id="UP000198949"/>
    </source>
</evidence>
<dbReference type="AlphaFoldDB" id="A0A1G6RWK8"/>
<proteinExistence type="inferred from homology"/>
<dbReference type="GO" id="GO:0004582">
    <property type="term" value="F:dolichyl-phosphate beta-D-mannosyltransferase activity"/>
    <property type="evidence" value="ECO:0007669"/>
    <property type="project" value="InterPro"/>
</dbReference>
<comment type="similarity">
    <text evidence="1">Belongs to the glycosyltransferase 2 family.</text>
</comment>
<name>A0A1G6RWK8_9ACTN</name>
<keyword evidence="3 6" id="KW-0808">Transferase</keyword>
<dbReference type="PANTHER" id="PTHR43398:SF1">
    <property type="entry name" value="DOLICHOL-PHOSPHATE MANNOSYLTRANSFERASE SUBUNIT 1"/>
    <property type="match status" value="1"/>
</dbReference>
<dbReference type="GO" id="GO:0016020">
    <property type="term" value="C:membrane"/>
    <property type="evidence" value="ECO:0007669"/>
    <property type="project" value="GOC"/>
</dbReference>
<dbReference type="GO" id="GO:0009247">
    <property type="term" value="P:glycolipid biosynthetic process"/>
    <property type="evidence" value="ECO:0007669"/>
    <property type="project" value="TreeGrafter"/>
</dbReference>
<feature type="region of interest" description="Disordered" evidence="4">
    <location>
        <begin position="1"/>
        <end position="27"/>
    </location>
</feature>
<evidence type="ECO:0000256" key="4">
    <source>
        <dbReference type="SAM" id="MobiDB-lite"/>
    </source>
</evidence>
<evidence type="ECO:0000256" key="2">
    <source>
        <dbReference type="ARBA" id="ARBA00022676"/>
    </source>
</evidence>
<keyword evidence="2 6" id="KW-0328">Glycosyltransferase</keyword>
<sequence length="273" mass="29280">MSETPDRPAAGSDTPGGASGGSGPESALVAIPTYNERDNLETTVNAALAGSAHADLLIVDDSSPDGTGDIADALAAAHPRVHVLHRKEKQGLGAAYLAAFAWAAERGYRIVVEMDADGSHDPADLPRLLDAVSEGADLAIGSRYVPGGSVRNWPMHRLALSRGAGIYTRAMLGLRVQDVTAGYRAYRLDALQKLRLDTVNSVGYCFQIDLTWRAVKTGLGIREVPIVFTERRAGASKMNGAITVEALWNVTRWGVVHRTRQLRNAFRRGRIEG</sequence>
<dbReference type="EMBL" id="FNAD01000001">
    <property type="protein sequence ID" value="SDD08801.1"/>
    <property type="molecule type" value="Genomic_DNA"/>
</dbReference>
<dbReference type="RefSeq" id="WP_091028378.1">
    <property type="nucleotide sequence ID" value="NZ_FNAD01000001.1"/>
</dbReference>
<dbReference type="InterPro" id="IPR029044">
    <property type="entry name" value="Nucleotide-diphossugar_trans"/>
</dbReference>
<dbReference type="CDD" id="cd06442">
    <property type="entry name" value="DPM1_like"/>
    <property type="match status" value="1"/>
</dbReference>